<feature type="binding site" evidence="8">
    <location>
        <position position="138"/>
    </location>
    <ligand>
        <name>Zn(2+)</name>
        <dbReference type="ChEBI" id="CHEBI:29105"/>
        <label>2</label>
    </ligand>
</feature>
<dbReference type="RefSeq" id="WP_216517171.1">
    <property type="nucleotide sequence ID" value="NZ_JAHLPM010000003.1"/>
</dbReference>
<evidence type="ECO:0000313" key="10">
    <source>
        <dbReference type="EMBL" id="MBU5437246.1"/>
    </source>
</evidence>
<sequence>MDKIIERFKKYIAIDTKSDENSSTCPSTSGQLELGDLLVEELKELGLEDVRQDENGYVYATLKSNTNKKVPTIGFISHLDTSPDLDGKCTNPRIFIYEGGDIKLNEQYSITEKEFPFLKDLVGKEFITTDGTTLLGADDKAGISAIMDAMEYLIKHPEIKHGDIKIGFTPDEEIGRGADLFDVKGFNADFAYTVDGGPVGELEYENFNAASVKIEIQGKNVHPGTAKNIMVNSLRIAMEIENMLPINEKPEYTEGYEGFYLLDEITGNIDHTVVNYIIRDHCKEKFERKKEDFRKIVDFLNDKYGNIITIEIKDSYYNMREKIEPHMEIIELAKKSMIELGIQPIIQPIRGGTDGARLSYMGLPCPNIFTGGYNFHGRFEFIPTESMKLASELIVKIIENNAK</sequence>
<feature type="binding site" evidence="8">
    <location>
        <position position="173"/>
    </location>
    <ligand>
        <name>Zn(2+)</name>
        <dbReference type="ChEBI" id="CHEBI:29105"/>
        <label>2</label>
    </ligand>
</feature>
<evidence type="ECO:0000256" key="3">
    <source>
        <dbReference type="ARBA" id="ARBA00022438"/>
    </source>
</evidence>
<dbReference type="EC" id="3.4.11.4" evidence="8"/>
<feature type="binding site" evidence="8">
    <location>
        <position position="376"/>
    </location>
    <ligand>
        <name>Zn(2+)</name>
        <dbReference type="ChEBI" id="CHEBI:29105"/>
        <label>2</label>
    </ligand>
</feature>
<reference evidence="10 11" key="1">
    <citation type="submission" date="2021-06" db="EMBL/GenBank/DDBJ databases">
        <authorList>
            <person name="Sun Q."/>
            <person name="Li D."/>
        </authorList>
    </citation>
    <scope>NUCLEOTIDE SEQUENCE [LARGE SCALE GENOMIC DNA]</scope>
    <source>
        <strain evidence="10 11">MSJ-40</strain>
    </source>
</reference>
<feature type="binding site" evidence="8">
    <location>
        <position position="78"/>
    </location>
    <ligand>
        <name>Zn(2+)</name>
        <dbReference type="ChEBI" id="CHEBI:29105"/>
        <label>1</label>
    </ligand>
</feature>
<name>A0ABS6E343_9FIRM</name>
<feature type="binding site" evidence="8">
    <location>
        <position position="195"/>
    </location>
    <ligand>
        <name>Zn(2+)</name>
        <dbReference type="ChEBI" id="CHEBI:29105"/>
        <label>1</label>
    </ligand>
</feature>
<keyword evidence="4 8" id="KW-0645">Protease</keyword>
<comment type="cofactor">
    <cofactor evidence="8">
        <name>Zn(2+)</name>
        <dbReference type="ChEBI" id="CHEBI:29105"/>
    </cofactor>
    <text evidence="8">Binds 2 Zn(2+) ions per subunit.</text>
</comment>
<comment type="caution">
    <text evidence="10">The sequence shown here is derived from an EMBL/GenBank/DDBJ whole genome shotgun (WGS) entry which is preliminary data.</text>
</comment>
<dbReference type="HAMAP" id="MF_00550">
    <property type="entry name" value="Aminopeptidase_M20"/>
    <property type="match status" value="1"/>
</dbReference>
<dbReference type="EMBL" id="JAHLPM010000003">
    <property type="protein sequence ID" value="MBU5437246.1"/>
    <property type="molecule type" value="Genomic_DNA"/>
</dbReference>
<evidence type="ECO:0000256" key="5">
    <source>
        <dbReference type="ARBA" id="ARBA00022723"/>
    </source>
</evidence>
<organism evidence="10 11">
    <name type="scientific">Tissierella simiarum</name>
    <dbReference type="NCBI Taxonomy" id="2841534"/>
    <lineage>
        <taxon>Bacteria</taxon>
        <taxon>Bacillati</taxon>
        <taxon>Bacillota</taxon>
        <taxon>Tissierellia</taxon>
        <taxon>Tissierellales</taxon>
        <taxon>Tissierellaceae</taxon>
        <taxon>Tissierella</taxon>
    </lineage>
</organism>
<dbReference type="PIRSF" id="PIRSF037215">
    <property type="entry name" value="Peptidase_M20B"/>
    <property type="match status" value="1"/>
</dbReference>
<evidence type="ECO:0000256" key="4">
    <source>
        <dbReference type="ARBA" id="ARBA00022670"/>
    </source>
</evidence>
<protein>
    <recommendedName>
        <fullName evidence="8">Peptidase T</fullName>
        <ecNumber evidence="8">3.4.11.4</ecNumber>
    </recommendedName>
    <alternativeName>
        <fullName evidence="8">Aminotripeptidase</fullName>
        <shortName evidence="8">Tripeptidase</shortName>
    </alternativeName>
    <alternativeName>
        <fullName evidence="8">Tripeptide aminopeptidase</fullName>
    </alternativeName>
</protein>
<dbReference type="NCBIfam" id="NF003976">
    <property type="entry name" value="PRK05469.1"/>
    <property type="match status" value="1"/>
</dbReference>
<evidence type="ECO:0000259" key="9">
    <source>
        <dbReference type="Pfam" id="PF07687"/>
    </source>
</evidence>
<evidence type="ECO:0000313" key="11">
    <source>
        <dbReference type="Proteomes" id="UP000749471"/>
    </source>
</evidence>
<evidence type="ECO:0000256" key="8">
    <source>
        <dbReference type="HAMAP-Rule" id="MF_00550"/>
    </source>
</evidence>
<dbReference type="InterPro" id="IPR011650">
    <property type="entry name" value="Peptidase_M20_dimer"/>
</dbReference>
<feature type="active site" evidence="8">
    <location>
        <position position="80"/>
    </location>
</feature>
<keyword evidence="11" id="KW-1185">Reference proteome</keyword>
<evidence type="ECO:0000256" key="7">
    <source>
        <dbReference type="ARBA" id="ARBA00023049"/>
    </source>
</evidence>
<keyword evidence="8" id="KW-0862">Zinc</keyword>
<dbReference type="NCBIfam" id="NF009920">
    <property type="entry name" value="PRK13381.1"/>
    <property type="match status" value="1"/>
</dbReference>
<comment type="similarity">
    <text evidence="2 8">Belongs to the peptidase M20B family.</text>
</comment>
<dbReference type="NCBIfam" id="TIGR01882">
    <property type="entry name" value="peptidase-T"/>
    <property type="match status" value="1"/>
</dbReference>
<dbReference type="PANTHER" id="PTHR42994:SF1">
    <property type="entry name" value="PEPTIDASE T"/>
    <property type="match status" value="1"/>
</dbReference>
<feature type="active site" description="Proton acceptor" evidence="8">
    <location>
        <position position="172"/>
    </location>
</feature>
<dbReference type="Pfam" id="PF01546">
    <property type="entry name" value="Peptidase_M20"/>
    <property type="match status" value="1"/>
</dbReference>
<keyword evidence="8" id="KW-0963">Cytoplasm</keyword>
<dbReference type="InterPro" id="IPR002933">
    <property type="entry name" value="Peptidase_M20"/>
</dbReference>
<dbReference type="Pfam" id="PF07687">
    <property type="entry name" value="M20_dimer"/>
    <property type="match status" value="1"/>
</dbReference>
<evidence type="ECO:0000256" key="1">
    <source>
        <dbReference type="ARBA" id="ARBA00000870"/>
    </source>
</evidence>
<dbReference type="InterPro" id="IPR010161">
    <property type="entry name" value="Peptidase_M20B"/>
</dbReference>
<dbReference type="PANTHER" id="PTHR42994">
    <property type="entry name" value="PEPTIDASE T"/>
    <property type="match status" value="1"/>
</dbReference>
<dbReference type="PROSITE" id="PS00759">
    <property type="entry name" value="ARGE_DAPE_CPG2_2"/>
    <property type="match status" value="1"/>
</dbReference>
<dbReference type="InterPro" id="IPR001261">
    <property type="entry name" value="ArgE/DapE_CS"/>
</dbReference>
<dbReference type="PROSITE" id="PS00758">
    <property type="entry name" value="ARGE_DAPE_CPG2_1"/>
    <property type="match status" value="1"/>
</dbReference>
<keyword evidence="6 8" id="KW-0378">Hydrolase</keyword>
<comment type="subcellular location">
    <subcellularLocation>
        <location evidence="8">Cytoplasm</location>
    </subcellularLocation>
</comment>
<keyword evidence="3 8" id="KW-0031">Aminopeptidase</keyword>
<feature type="binding site" evidence="8">
    <location>
        <position position="138"/>
    </location>
    <ligand>
        <name>Zn(2+)</name>
        <dbReference type="ChEBI" id="CHEBI:29105"/>
        <label>1</label>
    </ligand>
</feature>
<evidence type="ECO:0000256" key="2">
    <source>
        <dbReference type="ARBA" id="ARBA00009692"/>
    </source>
</evidence>
<keyword evidence="10" id="KW-0560">Oxidoreductase</keyword>
<dbReference type="Proteomes" id="UP000749471">
    <property type="component" value="Unassembled WGS sequence"/>
</dbReference>
<dbReference type="GO" id="GO:0045148">
    <property type="term" value="F:tripeptide aminopeptidase activity"/>
    <property type="evidence" value="ECO:0007669"/>
    <property type="project" value="UniProtKB-EC"/>
</dbReference>
<accession>A0ABS6E343</accession>
<proteinExistence type="inferred from homology"/>
<keyword evidence="5 8" id="KW-0479">Metal-binding</keyword>
<dbReference type="CDD" id="cd03892">
    <property type="entry name" value="M20_peptT"/>
    <property type="match status" value="1"/>
</dbReference>
<evidence type="ECO:0000256" key="6">
    <source>
        <dbReference type="ARBA" id="ARBA00022801"/>
    </source>
</evidence>
<feature type="domain" description="Peptidase M20 dimerisation" evidence="9">
    <location>
        <begin position="204"/>
        <end position="302"/>
    </location>
</feature>
<keyword evidence="7 8" id="KW-0482">Metalloprotease</keyword>
<gene>
    <name evidence="8 10" type="primary">pepT</name>
    <name evidence="10" type="ORF">KQI42_04450</name>
</gene>
<dbReference type="GO" id="GO:0016491">
    <property type="term" value="F:oxidoreductase activity"/>
    <property type="evidence" value="ECO:0007669"/>
    <property type="project" value="UniProtKB-KW"/>
</dbReference>
<comment type="function">
    <text evidence="8">Cleaves the N-terminal amino acid of tripeptides.</text>
</comment>
<comment type="catalytic activity">
    <reaction evidence="1 8">
        <text>Release of the N-terminal residue from a tripeptide.</text>
        <dbReference type="EC" id="3.4.11.4"/>
    </reaction>
</comment>